<dbReference type="PANTHER" id="PTHR13090:SF1">
    <property type="entry name" value="ARGININE-HYDROXYLASE NDUFAF5, MITOCHONDRIAL"/>
    <property type="match status" value="1"/>
</dbReference>
<dbReference type="UniPathway" id="UPA00078"/>
<evidence type="ECO:0000256" key="4">
    <source>
        <dbReference type="ARBA" id="ARBA00022756"/>
    </source>
</evidence>
<dbReference type="GO" id="GO:0009102">
    <property type="term" value="P:biotin biosynthetic process"/>
    <property type="evidence" value="ECO:0007669"/>
    <property type="project" value="UniProtKB-UniPathway"/>
</dbReference>
<evidence type="ECO:0000313" key="6">
    <source>
        <dbReference type="EMBL" id="PJE79829.1"/>
    </source>
</evidence>
<dbReference type="Gene3D" id="3.40.50.150">
    <property type="entry name" value="Vaccinia Virus protein VP39"/>
    <property type="match status" value="1"/>
</dbReference>
<name>A0A2H9T9F6_9ZZZZ</name>
<protein>
    <submittedName>
        <fullName evidence="6">Malonyl-[acyl-carrier protein] O-methyltransferase</fullName>
        <ecNumber evidence="6">2.1.1.197</ecNumber>
    </submittedName>
</protein>
<dbReference type="PANTHER" id="PTHR13090">
    <property type="entry name" value="ARGININE-HYDROXYLASE NDUFAF5, MITOCHONDRIAL"/>
    <property type="match status" value="1"/>
</dbReference>
<keyword evidence="2 6" id="KW-0808">Transferase</keyword>
<dbReference type="InterPro" id="IPR041698">
    <property type="entry name" value="Methyltransf_25"/>
</dbReference>
<reference evidence="6" key="1">
    <citation type="journal article" date="2017" name="Appl. Environ. Microbiol.">
        <title>Molecular characterization of an Endozoicomonas-like organism causing infection in king scallop Pecten maximus L.</title>
        <authorList>
            <person name="Cano I."/>
            <person name="van Aerle R."/>
            <person name="Ross S."/>
            <person name="Verner-Jeffreys D.W."/>
            <person name="Paley R.K."/>
            <person name="Rimmer G."/>
            <person name="Ryder D."/>
            <person name="Hooper P."/>
            <person name="Stone D."/>
            <person name="Feist S.W."/>
        </authorList>
    </citation>
    <scope>NUCLEOTIDE SEQUENCE</scope>
</reference>
<feature type="domain" description="Methyltransferase" evidence="5">
    <location>
        <begin position="80"/>
        <end position="171"/>
    </location>
</feature>
<evidence type="ECO:0000256" key="2">
    <source>
        <dbReference type="ARBA" id="ARBA00022679"/>
    </source>
</evidence>
<dbReference type="InterPro" id="IPR050602">
    <property type="entry name" value="Malonyl-ACP_OMT"/>
</dbReference>
<dbReference type="EC" id="2.1.1.197" evidence="6"/>
<keyword evidence="3" id="KW-0949">S-adenosyl-L-methionine</keyword>
<dbReference type="CDD" id="cd02440">
    <property type="entry name" value="AdoMet_MTases"/>
    <property type="match status" value="1"/>
</dbReference>
<dbReference type="GO" id="GO:0010340">
    <property type="term" value="F:carboxyl-O-methyltransferase activity"/>
    <property type="evidence" value="ECO:0007669"/>
    <property type="project" value="InterPro"/>
</dbReference>
<dbReference type="InterPro" id="IPR011814">
    <property type="entry name" value="BioC"/>
</dbReference>
<dbReference type="EMBL" id="NSIT01000045">
    <property type="protein sequence ID" value="PJE79829.1"/>
    <property type="molecule type" value="Genomic_DNA"/>
</dbReference>
<dbReference type="GO" id="GO:0102130">
    <property type="term" value="F:malonyl-CoA methyltransferase activity"/>
    <property type="evidence" value="ECO:0007669"/>
    <property type="project" value="UniProtKB-EC"/>
</dbReference>
<keyword evidence="1 6" id="KW-0489">Methyltransferase</keyword>
<evidence type="ECO:0000256" key="3">
    <source>
        <dbReference type="ARBA" id="ARBA00022691"/>
    </source>
</evidence>
<organism evidence="6">
    <name type="scientific">invertebrate metagenome</name>
    <dbReference type="NCBI Taxonomy" id="1711999"/>
    <lineage>
        <taxon>unclassified sequences</taxon>
        <taxon>metagenomes</taxon>
        <taxon>organismal metagenomes</taxon>
    </lineage>
</organism>
<keyword evidence="4" id="KW-0093">Biotin biosynthesis</keyword>
<dbReference type="GO" id="GO:0032259">
    <property type="term" value="P:methylation"/>
    <property type="evidence" value="ECO:0007669"/>
    <property type="project" value="UniProtKB-KW"/>
</dbReference>
<dbReference type="GO" id="GO:0008757">
    <property type="term" value="F:S-adenosylmethionine-dependent methyltransferase activity"/>
    <property type="evidence" value="ECO:0007669"/>
    <property type="project" value="InterPro"/>
</dbReference>
<evidence type="ECO:0000256" key="1">
    <source>
        <dbReference type="ARBA" id="ARBA00022603"/>
    </source>
</evidence>
<dbReference type="InterPro" id="IPR029063">
    <property type="entry name" value="SAM-dependent_MTases_sf"/>
</dbReference>
<sequence length="295" mass="32225">MFPVTESFFSPVVYPFRPQGLTAGGSRFVGRLNESNKHKQRIAANFSRAAHTYDSATQLQKQVAAQVRAFLPALSDGAMILDLGSGTGRETEVLASRYPEASVMGADIASGMLAYARERHCMPALSWCAADMEDMPFSGNAFDLVFSSLAVQWGDLADVLSEVARVLKPGGCFIFSSLLDGTMPELSAAWQSIDGFTHTNTFLSFLDMEAVIEQSVLKLDTFCQQEECLFYGDVKKLLKDLRGGGVNTVLSGRGGLLTRSKLLAFYEAYEQFRTESGLTLTYQVAYGSLYKSGNK</sequence>
<gene>
    <name evidence="6" type="primary">bioC</name>
    <name evidence="6" type="ORF">CI610_01185</name>
</gene>
<comment type="caution">
    <text evidence="6">The sequence shown here is derived from an EMBL/GenBank/DDBJ whole genome shotgun (WGS) entry which is preliminary data.</text>
</comment>
<evidence type="ECO:0000259" key="5">
    <source>
        <dbReference type="Pfam" id="PF13649"/>
    </source>
</evidence>
<dbReference type="HAMAP" id="MF_00835">
    <property type="entry name" value="BioC"/>
    <property type="match status" value="1"/>
</dbReference>
<dbReference type="NCBIfam" id="TIGR02072">
    <property type="entry name" value="BioC"/>
    <property type="match status" value="1"/>
</dbReference>
<dbReference type="SUPFAM" id="SSF53335">
    <property type="entry name" value="S-adenosyl-L-methionine-dependent methyltransferases"/>
    <property type="match status" value="1"/>
</dbReference>
<accession>A0A2H9T9F6</accession>
<dbReference type="AlphaFoldDB" id="A0A2H9T9F6"/>
<dbReference type="Pfam" id="PF13649">
    <property type="entry name" value="Methyltransf_25"/>
    <property type="match status" value="1"/>
</dbReference>
<proteinExistence type="inferred from homology"/>